<reference evidence="2 3" key="1">
    <citation type="submission" date="2023-04" db="EMBL/GenBank/DDBJ databases">
        <title>Luteimonas endophyticus RD2P54.</title>
        <authorList>
            <person name="Sun J.-Q."/>
        </authorList>
    </citation>
    <scope>NUCLEOTIDE SEQUENCE [LARGE SCALE GENOMIC DNA]</scope>
    <source>
        <strain evidence="2 3">RD2P54</strain>
    </source>
</reference>
<dbReference type="Gene3D" id="3.60.15.10">
    <property type="entry name" value="Ribonuclease Z/Hydroxyacylglutathione hydrolase-like"/>
    <property type="match status" value="1"/>
</dbReference>
<comment type="caution">
    <text evidence="2">The sequence shown here is derived from an EMBL/GenBank/DDBJ whole genome shotgun (WGS) entry which is preliminary data.</text>
</comment>
<dbReference type="EMBL" id="JARXRM010000035">
    <property type="protein sequence ID" value="MDH5823636.1"/>
    <property type="molecule type" value="Genomic_DNA"/>
</dbReference>
<dbReference type="InterPro" id="IPR006311">
    <property type="entry name" value="TAT_signal"/>
</dbReference>
<dbReference type="Pfam" id="PF12706">
    <property type="entry name" value="Lactamase_B_2"/>
    <property type="match status" value="1"/>
</dbReference>
<evidence type="ECO:0000313" key="3">
    <source>
        <dbReference type="Proteomes" id="UP001156940"/>
    </source>
</evidence>
<sequence length="289" mass="30093">MTGGSGGSRRAGAGIDRRTFLLGGVAAAVSLGFGVRAARATGGGALRVQRLAWAGVRLQLPGATLFVDPLIDSGVWESALADPIVAVDDAVGDASVLVTHRHPDHFDPTAVAAALGKGGTFVHAAGTSFHPLPANVRERLAPPWEPQLLGDFTATPVTAVDGYGDQQVSWVVSGGGRRILHGGDTMWHGDWWRIGRQLGPFDAVFLPINGARFSWRQPASDESAVLTPEQAMSAATILGAKLLVPIHYGVAGAEGYAEVEDALGRLARAAAPGGPVVRVLRPGEWLDWG</sequence>
<name>A0ABT6J9Y9_9GAMM</name>
<keyword evidence="3" id="KW-1185">Reference proteome</keyword>
<feature type="domain" description="Metallo-beta-lactamase" evidence="1">
    <location>
        <begin position="66"/>
        <end position="248"/>
    </location>
</feature>
<protein>
    <submittedName>
        <fullName evidence="2">MBL fold metallo-hydrolase</fullName>
    </submittedName>
</protein>
<dbReference type="InterPro" id="IPR050114">
    <property type="entry name" value="UPF0173_UPF0282_UlaG_hydrolase"/>
</dbReference>
<dbReference type="InterPro" id="IPR036866">
    <property type="entry name" value="RibonucZ/Hydroxyglut_hydro"/>
</dbReference>
<dbReference type="Proteomes" id="UP001156940">
    <property type="component" value="Unassembled WGS sequence"/>
</dbReference>
<evidence type="ECO:0000313" key="2">
    <source>
        <dbReference type="EMBL" id="MDH5823636.1"/>
    </source>
</evidence>
<organism evidence="2 3">
    <name type="scientific">Luteimonas endophytica</name>
    <dbReference type="NCBI Taxonomy" id="3042023"/>
    <lineage>
        <taxon>Bacteria</taxon>
        <taxon>Pseudomonadati</taxon>
        <taxon>Pseudomonadota</taxon>
        <taxon>Gammaproteobacteria</taxon>
        <taxon>Lysobacterales</taxon>
        <taxon>Lysobacteraceae</taxon>
        <taxon>Luteimonas</taxon>
    </lineage>
</organism>
<dbReference type="SUPFAM" id="SSF56281">
    <property type="entry name" value="Metallo-hydrolase/oxidoreductase"/>
    <property type="match status" value="1"/>
</dbReference>
<dbReference type="PANTHER" id="PTHR43546">
    <property type="entry name" value="UPF0173 METAL-DEPENDENT HYDROLASE MJ1163-RELATED"/>
    <property type="match status" value="1"/>
</dbReference>
<dbReference type="RefSeq" id="WP_280574878.1">
    <property type="nucleotide sequence ID" value="NZ_JARXRM010000035.1"/>
</dbReference>
<proteinExistence type="predicted"/>
<dbReference type="InterPro" id="IPR001279">
    <property type="entry name" value="Metallo-B-lactamas"/>
</dbReference>
<evidence type="ECO:0000259" key="1">
    <source>
        <dbReference type="Pfam" id="PF12706"/>
    </source>
</evidence>
<dbReference type="PANTHER" id="PTHR43546:SF3">
    <property type="entry name" value="UPF0173 METAL-DEPENDENT HYDROLASE MJ1163"/>
    <property type="match status" value="1"/>
</dbReference>
<dbReference type="PROSITE" id="PS51318">
    <property type="entry name" value="TAT"/>
    <property type="match status" value="1"/>
</dbReference>
<gene>
    <name evidence="2" type="ORF">QFW77_11620</name>
</gene>
<accession>A0ABT6J9Y9</accession>